<protein>
    <submittedName>
        <fullName evidence="2">Uncharacterized protein</fullName>
    </submittedName>
</protein>
<organism evidence="2 3">
    <name type="scientific">Stylosanthes scabra</name>
    <dbReference type="NCBI Taxonomy" id="79078"/>
    <lineage>
        <taxon>Eukaryota</taxon>
        <taxon>Viridiplantae</taxon>
        <taxon>Streptophyta</taxon>
        <taxon>Embryophyta</taxon>
        <taxon>Tracheophyta</taxon>
        <taxon>Spermatophyta</taxon>
        <taxon>Magnoliopsida</taxon>
        <taxon>eudicotyledons</taxon>
        <taxon>Gunneridae</taxon>
        <taxon>Pentapetalae</taxon>
        <taxon>rosids</taxon>
        <taxon>fabids</taxon>
        <taxon>Fabales</taxon>
        <taxon>Fabaceae</taxon>
        <taxon>Papilionoideae</taxon>
        <taxon>50 kb inversion clade</taxon>
        <taxon>dalbergioids sensu lato</taxon>
        <taxon>Dalbergieae</taxon>
        <taxon>Pterocarpus clade</taxon>
        <taxon>Stylosanthes</taxon>
    </lineage>
</organism>
<evidence type="ECO:0000313" key="2">
    <source>
        <dbReference type="EMBL" id="MED6145315.1"/>
    </source>
</evidence>
<feature type="compositionally biased region" description="Basic and acidic residues" evidence="1">
    <location>
        <begin position="13"/>
        <end position="32"/>
    </location>
</feature>
<accession>A0ABU6T9V4</accession>
<comment type="caution">
    <text evidence="2">The sequence shown here is derived from an EMBL/GenBank/DDBJ whole genome shotgun (WGS) entry which is preliminary data.</text>
</comment>
<sequence>MTHHGTRSNFKINTKELTKQDPPHKPSRDRSPWKTVNEELNPSLNRAEKYRNKSGDGQTSYIDKFPQTQFASEAHYHATSICHRKHDLAADTSPMKIDPP</sequence>
<dbReference type="EMBL" id="JASCZI010090705">
    <property type="protein sequence ID" value="MED6145315.1"/>
    <property type="molecule type" value="Genomic_DNA"/>
</dbReference>
<evidence type="ECO:0000313" key="3">
    <source>
        <dbReference type="Proteomes" id="UP001341840"/>
    </source>
</evidence>
<dbReference type="Proteomes" id="UP001341840">
    <property type="component" value="Unassembled WGS sequence"/>
</dbReference>
<name>A0ABU6T9V4_9FABA</name>
<keyword evidence="3" id="KW-1185">Reference proteome</keyword>
<gene>
    <name evidence="2" type="ORF">PIB30_023897</name>
</gene>
<feature type="region of interest" description="Disordered" evidence="1">
    <location>
        <begin position="1"/>
        <end position="62"/>
    </location>
</feature>
<evidence type="ECO:0000256" key="1">
    <source>
        <dbReference type="SAM" id="MobiDB-lite"/>
    </source>
</evidence>
<reference evidence="2 3" key="1">
    <citation type="journal article" date="2023" name="Plants (Basel)">
        <title>Bridging the Gap: Combining Genomics and Transcriptomics Approaches to Understand Stylosanthes scabra, an Orphan Legume from the Brazilian Caatinga.</title>
        <authorList>
            <person name="Ferreira-Neto J.R.C."/>
            <person name="da Silva M.D."/>
            <person name="Binneck E."/>
            <person name="de Melo N.F."/>
            <person name="da Silva R.H."/>
            <person name="de Melo A.L.T.M."/>
            <person name="Pandolfi V."/>
            <person name="Bustamante F.O."/>
            <person name="Brasileiro-Vidal A.C."/>
            <person name="Benko-Iseppon A.M."/>
        </authorList>
    </citation>
    <scope>NUCLEOTIDE SEQUENCE [LARGE SCALE GENOMIC DNA]</scope>
    <source>
        <tissue evidence="2">Leaves</tissue>
    </source>
</reference>
<proteinExistence type="predicted"/>